<dbReference type="Proteomes" id="UP000199400">
    <property type="component" value="Unassembled WGS sequence"/>
</dbReference>
<name>A0A1I1SS81_9BACT</name>
<protein>
    <submittedName>
        <fullName evidence="1">Uncharacterized protein</fullName>
    </submittedName>
</protein>
<sequence>MTLWCPVTLSLGDPLFPDSLSTLRLWYRDPDGTGTRSRVTAQLHFRPANSSTLSTIGSLIDSNTSSVMTSDRLTSSVMTSNRLTNDFADHTLTDSLYFVKVTSFRDEALENVAFHGIDLGLDPST</sequence>
<gene>
    <name evidence="1" type="ORF">SAMN02745121_00232</name>
</gene>
<proteinExistence type="predicted"/>
<organism evidence="1 2">
    <name type="scientific">Nannocystis exedens</name>
    <dbReference type="NCBI Taxonomy" id="54"/>
    <lineage>
        <taxon>Bacteria</taxon>
        <taxon>Pseudomonadati</taxon>
        <taxon>Myxococcota</taxon>
        <taxon>Polyangia</taxon>
        <taxon>Nannocystales</taxon>
        <taxon>Nannocystaceae</taxon>
        <taxon>Nannocystis</taxon>
    </lineage>
</organism>
<keyword evidence="2" id="KW-1185">Reference proteome</keyword>
<reference evidence="2" key="1">
    <citation type="submission" date="2016-10" db="EMBL/GenBank/DDBJ databases">
        <authorList>
            <person name="Varghese N."/>
            <person name="Submissions S."/>
        </authorList>
    </citation>
    <scope>NUCLEOTIDE SEQUENCE [LARGE SCALE GENOMIC DNA]</scope>
    <source>
        <strain evidence="2">ATCC 25963</strain>
    </source>
</reference>
<accession>A0A1I1SS81</accession>
<evidence type="ECO:0000313" key="1">
    <source>
        <dbReference type="EMBL" id="SFD49315.1"/>
    </source>
</evidence>
<dbReference type="AlphaFoldDB" id="A0A1I1SS81"/>
<dbReference type="EMBL" id="FOMX01000002">
    <property type="protein sequence ID" value="SFD49315.1"/>
    <property type="molecule type" value="Genomic_DNA"/>
</dbReference>
<evidence type="ECO:0000313" key="2">
    <source>
        <dbReference type="Proteomes" id="UP000199400"/>
    </source>
</evidence>